<dbReference type="HOGENOM" id="CLU_1537347_0_0_10"/>
<dbReference type="KEGG" id="cpb:Cphamn1_1474"/>
<dbReference type="Gene3D" id="1.20.120.450">
    <property type="entry name" value="dinb family like domain"/>
    <property type="match status" value="1"/>
</dbReference>
<organism evidence="2">
    <name type="scientific">Chlorobium phaeobacteroides (strain BS1)</name>
    <dbReference type="NCBI Taxonomy" id="331678"/>
    <lineage>
        <taxon>Bacteria</taxon>
        <taxon>Pseudomonadati</taxon>
        <taxon>Chlorobiota</taxon>
        <taxon>Chlorobiia</taxon>
        <taxon>Chlorobiales</taxon>
        <taxon>Chlorobiaceae</taxon>
        <taxon>Chlorobium/Pelodictyon group</taxon>
        <taxon>Chlorobium</taxon>
    </lineage>
</organism>
<dbReference type="EMBL" id="CP001101">
    <property type="protein sequence ID" value="ACE04400.1"/>
    <property type="molecule type" value="Genomic_DNA"/>
</dbReference>
<name>B3EJN1_CHLPB</name>
<gene>
    <name evidence="2" type="ordered locus">Cphamn1_1474</name>
</gene>
<sequence>MKWKELLSDEIIYTYGVTDHLMSLIKDDELDWKPDHGHNWMSMGQLLMHMSDACGSTFDGLINGEWDIREEFSINELDVQQIFPSANLLPSANSVHDARKLLDTDKKLALKSLKKCSEEDLSGKFAPAPWTRTPMILGQRLLHMIYHLNQHKTQLFYYLKLTGRQINTCDLYGMSCNIYPGMHIPNEEKNPSSI</sequence>
<dbReference type="AlphaFoldDB" id="B3EJN1"/>
<dbReference type="STRING" id="331678.Cphamn1_1474"/>
<dbReference type="eggNOG" id="COG2318">
    <property type="taxonomic scope" value="Bacteria"/>
</dbReference>
<dbReference type="SUPFAM" id="SSF109854">
    <property type="entry name" value="DinB/YfiT-like putative metalloenzymes"/>
    <property type="match status" value="1"/>
</dbReference>
<dbReference type="InterPro" id="IPR024775">
    <property type="entry name" value="DinB-like"/>
</dbReference>
<evidence type="ECO:0000313" key="2">
    <source>
        <dbReference type="EMBL" id="ACE04400.1"/>
    </source>
</evidence>
<dbReference type="OrthoDB" id="595157at2"/>
<protein>
    <recommendedName>
        <fullName evidence="1">DinB-like domain-containing protein</fullName>
    </recommendedName>
</protein>
<reference evidence="2" key="1">
    <citation type="submission" date="2008-06" db="EMBL/GenBank/DDBJ databases">
        <title>Complete sequence of Chlorobium phaeobacteroides BS1.</title>
        <authorList>
            <consortium name="US DOE Joint Genome Institute"/>
            <person name="Lucas S."/>
            <person name="Copeland A."/>
            <person name="Lapidus A."/>
            <person name="Glavina del Rio T."/>
            <person name="Dalin E."/>
            <person name="Tice H."/>
            <person name="Bruce D."/>
            <person name="Goodwin L."/>
            <person name="Pitluck S."/>
            <person name="Schmutz J."/>
            <person name="Larimer F."/>
            <person name="Land M."/>
            <person name="Hauser L."/>
            <person name="Kyrpides N."/>
            <person name="Ovchinnikova G."/>
            <person name="Li T."/>
            <person name="Liu Z."/>
            <person name="Zhao F."/>
            <person name="Overmann J."/>
            <person name="Bryant D.A."/>
            <person name="Richardson P."/>
        </authorList>
    </citation>
    <scope>NUCLEOTIDE SEQUENCE [LARGE SCALE GENOMIC DNA]</scope>
    <source>
        <strain evidence="2">BS1</strain>
    </source>
</reference>
<dbReference type="InterPro" id="IPR034660">
    <property type="entry name" value="DinB/YfiT-like"/>
</dbReference>
<dbReference type="Pfam" id="PF12867">
    <property type="entry name" value="DinB_2"/>
    <property type="match status" value="1"/>
</dbReference>
<proteinExistence type="predicted"/>
<evidence type="ECO:0000259" key="1">
    <source>
        <dbReference type="Pfam" id="PF12867"/>
    </source>
</evidence>
<accession>B3EJN1</accession>
<feature type="domain" description="DinB-like" evidence="1">
    <location>
        <begin position="16"/>
        <end position="154"/>
    </location>
</feature>